<protein>
    <submittedName>
        <fullName evidence="1">Uncharacterized protein</fullName>
    </submittedName>
</protein>
<evidence type="ECO:0000313" key="1">
    <source>
        <dbReference type="EMBL" id="NEV64142.1"/>
    </source>
</evidence>
<gene>
    <name evidence="1" type="ORF">G3446_20015</name>
</gene>
<comment type="caution">
    <text evidence="1">The sequence shown here is derived from an EMBL/GenBank/DDBJ whole genome shotgun (WGS) entry which is preliminary data.</text>
</comment>
<evidence type="ECO:0000313" key="2">
    <source>
        <dbReference type="Proteomes" id="UP000483379"/>
    </source>
</evidence>
<keyword evidence="2" id="KW-1185">Reference proteome</keyword>
<dbReference type="AlphaFoldDB" id="A0A6M0K2Z0"/>
<name>A0A6M0K2Z0_9GAMM</name>
<sequence>MRNRSTSPRPGSYRWRQLRGLLTIGDRVHEYQAIRYPRSILGRVPLPDDLLPCWREVRP</sequence>
<dbReference type="Proteomes" id="UP000483379">
    <property type="component" value="Unassembled WGS sequence"/>
</dbReference>
<organism evidence="1 2">
    <name type="scientific">Thiorhodococcus minor</name>
    <dbReference type="NCBI Taxonomy" id="57489"/>
    <lineage>
        <taxon>Bacteria</taxon>
        <taxon>Pseudomonadati</taxon>
        <taxon>Pseudomonadota</taxon>
        <taxon>Gammaproteobacteria</taxon>
        <taxon>Chromatiales</taxon>
        <taxon>Chromatiaceae</taxon>
        <taxon>Thiorhodococcus</taxon>
    </lineage>
</organism>
<reference evidence="1 2" key="1">
    <citation type="submission" date="2020-02" db="EMBL/GenBank/DDBJ databases">
        <title>Genome sequences of Thiorhodococcus mannitoliphagus and Thiorhodococcus minor, purple sulfur photosynthetic bacteria in the gammaproteobacterial family, Chromatiaceae.</title>
        <authorList>
            <person name="Aviles F.A."/>
            <person name="Meyer T.E."/>
            <person name="Kyndt J.A."/>
        </authorList>
    </citation>
    <scope>NUCLEOTIDE SEQUENCE [LARGE SCALE GENOMIC DNA]</scope>
    <source>
        <strain evidence="1 2">DSM 11518</strain>
    </source>
</reference>
<proteinExistence type="predicted"/>
<accession>A0A6M0K2Z0</accession>
<dbReference type="RefSeq" id="WP_164454676.1">
    <property type="nucleotide sequence ID" value="NZ_JAAIJQ010000075.1"/>
</dbReference>
<dbReference type="EMBL" id="JAAIJQ010000075">
    <property type="protein sequence ID" value="NEV64142.1"/>
    <property type="molecule type" value="Genomic_DNA"/>
</dbReference>